<dbReference type="Gene3D" id="3.10.520.10">
    <property type="entry name" value="ApbE-like domains"/>
    <property type="match status" value="1"/>
</dbReference>
<dbReference type="EMBL" id="CP016023">
    <property type="protein sequence ID" value="ANJ75125.1"/>
    <property type="molecule type" value="Genomic_DNA"/>
</dbReference>
<evidence type="ECO:0000256" key="7">
    <source>
        <dbReference type="ARBA" id="ARBA00022827"/>
    </source>
</evidence>
<evidence type="ECO:0000313" key="12">
    <source>
        <dbReference type="Proteomes" id="UP000078572"/>
    </source>
</evidence>
<evidence type="ECO:0000256" key="1">
    <source>
        <dbReference type="ARBA" id="ARBA00001946"/>
    </source>
</evidence>
<dbReference type="AlphaFoldDB" id="A0A192A3S4"/>
<dbReference type="Pfam" id="PF02424">
    <property type="entry name" value="ApbE"/>
    <property type="match status" value="1"/>
</dbReference>
<dbReference type="InterPro" id="IPR003374">
    <property type="entry name" value="ApbE-like_sf"/>
</dbReference>
<keyword evidence="7" id="KW-0274">FAD</keyword>
<dbReference type="GO" id="GO:0046872">
    <property type="term" value="F:metal ion binding"/>
    <property type="evidence" value="ECO:0007669"/>
    <property type="project" value="UniProtKB-KW"/>
</dbReference>
<dbReference type="GeneID" id="61528633"/>
<dbReference type="GO" id="GO:0016740">
    <property type="term" value="F:transferase activity"/>
    <property type="evidence" value="ECO:0007669"/>
    <property type="project" value="UniProtKB-KW"/>
</dbReference>
<dbReference type="OrthoDB" id="9778595at2"/>
<dbReference type="PANTHER" id="PTHR30040">
    <property type="entry name" value="THIAMINE BIOSYNTHESIS LIPOPROTEIN APBE"/>
    <property type="match status" value="1"/>
</dbReference>
<organism evidence="11 12">
    <name type="scientific">Ralstonia insidiosa</name>
    <dbReference type="NCBI Taxonomy" id="190721"/>
    <lineage>
        <taxon>Bacteria</taxon>
        <taxon>Pseudomonadati</taxon>
        <taxon>Pseudomonadota</taxon>
        <taxon>Betaproteobacteria</taxon>
        <taxon>Burkholderiales</taxon>
        <taxon>Burkholderiaceae</taxon>
        <taxon>Ralstonia</taxon>
    </lineage>
</organism>
<name>A0A192A3S4_9RALS</name>
<comment type="cofactor">
    <cofactor evidence="1">
        <name>Mg(2+)</name>
        <dbReference type="ChEBI" id="CHEBI:18420"/>
    </cofactor>
</comment>
<evidence type="ECO:0000256" key="3">
    <source>
        <dbReference type="ARBA" id="ARBA00016337"/>
    </source>
</evidence>
<evidence type="ECO:0000313" key="11">
    <source>
        <dbReference type="EMBL" id="ANJ75125.1"/>
    </source>
</evidence>
<protein>
    <recommendedName>
        <fullName evidence="3">FAD:protein FMN transferase</fullName>
        <ecNumber evidence="2">2.7.1.180</ecNumber>
    </recommendedName>
    <alternativeName>
        <fullName evidence="9">Flavin transferase</fullName>
    </alternativeName>
</protein>
<dbReference type="STRING" id="190721.ACS15_4636"/>
<sequence>MEPVVCRRARPLLGTLVDVQAEGAGAPAAVAVAFEEIAAVHTLLSFHAPNSELQLINRAAPGARLHVDQRTVTVLRLAAALYDASARAFDCRVGTPEQLADTRFPVAFEGDMLIKQTGASMDLGGIAKGYAVDRAIEVMLAHAIERAVVNAGGDLRHCGVRPMAVQVRDPRNAAHVATTVMLDNAALASSTAGGLGAHAGSVSRIHDADRTHLPALAGATVQAPTCMLADALTKIVLATGDVTHPLLNQYGATVAVYSPG</sequence>
<evidence type="ECO:0000256" key="6">
    <source>
        <dbReference type="ARBA" id="ARBA00022723"/>
    </source>
</evidence>
<keyword evidence="5" id="KW-0808">Transferase</keyword>
<proteinExistence type="predicted"/>
<dbReference type="RefSeq" id="WP_064807481.1">
    <property type="nucleotide sequence ID" value="NZ_CP016023.1"/>
</dbReference>
<dbReference type="PANTHER" id="PTHR30040:SF2">
    <property type="entry name" value="FAD:PROTEIN FMN TRANSFERASE"/>
    <property type="match status" value="1"/>
</dbReference>
<keyword evidence="8" id="KW-0460">Magnesium</keyword>
<gene>
    <name evidence="11" type="ORF">A9Y76_21580</name>
</gene>
<keyword evidence="12" id="KW-1185">Reference proteome</keyword>
<evidence type="ECO:0000256" key="9">
    <source>
        <dbReference type="ARBA" id="ARBA00031306"/>
    </source>
</evidence>
<evidence type="ECO:0000256" key="2">
    <source>
        <dbReference type="ARBA" id="ARBA00011955"/>
    </source>
</evidence>
<dbReference type="EC" id="2.7.1.180" evidence="2"/>
<evidence type="ECO:0000256" key="8">
    <source>
        <dbReference type="ARBA" id="ARBA00022842"/>
    </source>
</evidence>
<dbReference type="SUPFAM" id="SSF143631">
    <property type="entry name" value="ApbE-like"/>
    <property type="match status" value="1"/>
</dbReference>
<comment type="catalytic activity">
    <reaction evidence="10">
        <text>L-threonyl-[protein] + FAD = FMN-L-threonyl-[protein] + AMP + H(+)</text>
        <dbReference type="Rhea" id="RHEA:36847"/>
        <dbReference type="Rhea" id="RHEA-COMP:11060"/>
        <dbReference type="Rhea" id="RHEA-COMP:11061"/>
        <dbReference type="ChEBI" id="CHEBI:15378"/>
        <dbReference type="ChEBI" id="CHEBI:30013"/>
        <dbReference type="ChEBI" id="CHEBI:57692"/>
        <dbReference type="ChEBI" id="CHEBI:74257"/>
        <dbReference type="ChEBI" id="CHEBI:456215"/>
        <dbReference type="EC" id="2.7.1.180"/>
    </reaction>
</comment>
<evidence type="ECO:0000256" key="5">
    <source>
        <dbReference type="ARBA" id="ARBA00022679"/>
    </source>
</evidence>
<accession>A0A192A3S4</accession>
<dbReference type="Proteomes" id="UP000078572">
    <property type="component" value="Chromosome 2"/>
</dbReference>
<reference evidence="12" key="1">
    <citation type="submission" date="2016-06" db="EMBL/GenBank/DDBJ databases">
        <authorList>
            <person name="Xu Y."/>
            <person name="Nagy A."/>
            <person name="Yan X."/>
            <person name="Kim S.W."/>
            <person name="Haley B."/>
            <person name="Liu N.T."/>
            <person name="Nou X."/>
        </authorList>
    </citation>
    <scope>NUCLEOTIDE SEQUENCE [LARGE SCALE GENOMIC DNA]</scope>
    <source>
        <strain evidence="12">ATCC 49129</strain>
    </source>
</reference>
<keyword evidence="4" id="KW-0285">Flavoprotein</keyword>
<evidence type="ECO:0000256" key="4">
    <source>
        <dbReference type="ARBA" id="ARBA00022630"/>
    </source>
</evidence>
<evidence type="ECO:0000256" key="10">
    <source>
        <dbReference type="ARBA" id="ARBA00048540"/>
    </source>
</evidence>
<dbReference type="InterPro" id="IPR024932">
    <property type="entry name" value="ApbE"/>
</dbReference>
<keyword evidence="6" id="KW-0479">Metal-binding</keyword>